<feature type="transmembrane region" description="Helical" evidence="2">
    <location>
        <begin position="63"/>
        <end position="81"/>
    </location>
</feature>
<keyword evidence="2" id="KW-0472">Membrane</keyword>
<reference evidence="4" key="1">
    <citation type="journal article" date="2019" name="Int. J. Syst. Evol. Microbiol.">
        <title>The Global Catalogue of Microorganisms (GCM) 10K type strain sequencing project: providing services to taxonomists for standard genome sequencing and annotation.</title>
        <authorList>
            <consortium name="The Broad Institute Genomics Platform"/>
            <consortium name="The Broad Institute Genome Sequencing Center for Infectious Disease"/>
            <person name="Wu L."/>
            <person name="Ma J."/>
        </authorList>
    </citation>
    <scope>NUCLEOTIDE SEQUENCE [LARGE SCALE GENOMIC DNA]</scope>
    <source>
        <strain evidence="4">CGMCC 4.7152</strain>
    </source>
</reference>
<keyword evidence="2" id="KW-1133">Transmembrane helix</keyword>
<dbReference type="EMBL" id="JBHSIU010000005">
    <property type="protein sequence ID" value="MFC4997035.1"/>
    <property type="molecule type" value="Genomic_DNA"/>
</dbReference>
<feature type="transmembrane region" description="Helical" evidence="2">
    <location>
        <begin position="118"/>
        <end position="149"/>
    </location>
</feature>
<proteinExistence type="predicted"/>
<keyword evidence="4" id="KW-1185">Reference proteome</keyword>
<feature type="region of interest" description="Disordered" evidence="1">
    <location>
        <begin position="314"/>
        <end position="402"/>
    </location>
</feature>
<dbReference type="RefSeq" id="WP_380113258.1">
    <property type="nucleotide sequence ID" value="NZ_JBHSIU010000005.1"/>
</dbReference>
<accession>A0ABV9VNN5</accession>
<feature type="compositionally biased region" description="Basic and acidic residues" evidence="1">
    <location>
        <begin position="195"/>
        <end position="205"/>
    </location>
</feature>
<name>A0ABV9VNN5_9ACTN</name>
<feature type="compositionally biased region" description="Low complexity" evidence="1">
    <location>
        <begin position="367"/>
        <end position="393"/>
    </location>
</feature>
<feature type="compositionally biased region" description="Low complexity" evidence="1">
    <location>
        <begin position="324"/>
        <end position="335"/>
    </location>
</feature>
<feature type="compositionally biased region" description="Basic and acidic residues" evidence="1">
    <location>
        <begin position="259"/>
        <end position="271"/>
    </location>
</feature>
<evidence type="ECO:0000256" key="2">
    <source>
        <dbReference type="SAM" id="Phobius"/>
    </source>
</evidence>
<dbReference type="Pfam" id="PF19609">
    <property type="entry name" value="DUF6114"/>
    <property type="match status" value="1"/>
</dbReference>
<feature type="transmembrane region" description="Helical" evidence="2">
    <location>
        <begin position="276"/>
        <end position="297"/>
    </location>
</feature>
<comment type="caution">
    <text evidence="3">The sequence shown here is derived from an EMBL/GenBank/DDBJ whole genome shotgun (WGS) entry which is preliminary data.</text>
</comment>
<keyword evidence="2" id="KW-0812">Transmembrane</keyword>
<evidence type="ECO:0000313" key="3">
    <source>
        <dbReference type="EMBL" id="MFC4997035.1"/>
    </source>
</evidence>
<dbReference type="Proteomes" id="UP001595912">
    <property type="component" value="Unassembled WGS sequence"/>
</dbReference>
<organism evidence="3 4">
    <name type="scientific">Dactylosporangium cerinum</name>
    <dbReference type="NCBI Taxonomy" id="1434730"/>
    <lineage>
        <taxon>Bacteria</taxon>
        <taxon>Bacillati</taxon>
        <taxon>Actinomycetota</taxon>
        <taxon>Actinomycetes</taxon>
        <taxon>Micromonosporales</taxon>
        <taxon>Micromonosporaceae</taxon>
        <taxon>Dactylosporangium</taxon>
    </lineage>
</organism>
<dbReference type="InterPro" id="IPR046096">
    <property type="entry name" value="DUF6114"/>
</dbReference>
<protein>
    <submittedName>
        <fullName evidence="3">DUF6114 domain-containing protein</fullName>
    </submittedName>
</protein>
<sequence>MAPPSSASSSTAWARGVKHRGPSCVPVRLLLLEDPVTTPTPSHARRRATSGGFSGWRAQRPFWGGWFLILSGVELFLSANLKLALEVHFGPTGFLSYVIPAMLLLCGILTWVSPGQRLFYGILGTLTALYSIIGLNLGGFFLGMILGVVGGGLAAAWSPGTAPADSAESADEDDTQTYARAPLNDLLSDETDETAYERPSLRKATDSPYEEPTREQPAFDEPTPRPTSGVLTDSLPIAQRSPLHDDYDAPTSGGAGSADDERPPTGHDGLPRRRGLGVPLFALLLTGAVAGASLFGATHGAAPAFAAPAACASPSVKTSTGTQPAPSGGATSASPSPSPSPATTEEEKPGLLDWLGGLFGGGKQADPVPSASATTAPASAASPTTSAAVPGTAKSPAKATACPSASASINDKKAKIAEGQPHVAAAPSILLAETMTMDSLVYDGVAELTKKDGSKVKVLAFSMKNSVSTPFELRTPGAPKPLLTKSKKLTVEGNVKFYTSKFSANVLGIIPLTFTPSFPPPPIPLPGYYTDCNIELVYVQSNVLTAEELSIAYAT</sequence>
<evidence type="ECO:0000256" key="1">
    <source>
        <dbReference type="SAM" id="MobiDB-lite"/>
    </source>
</evidence>
<feature type="transmembrane region" description="Helical" evidence="2">
    <location>
        <begin position="93"/>
        <end position="112"/>
    </location>
</feature>
<evidence type="ECO:0000313" key="4">
    <source>
        <dbReference type="Proteomes" id="UP001595912"/>
    </source>
</evidence>
<gene>
    <name evidence="3" type="ORF">ACFPIJ_04260</name>
</gene>
<feature type="region of interest" description="Disordered" evidence="1">
    <location>
        <begin position="181"/>
        <end position="273"/>
    </location>
</feature>